<dbReference type="InterPro" id="IPR050668">
    <property type="entry name" value="Cytochrome_b5"/>
</dbReference>
<keyword evidence="7" id="KW-0492">Microsome</keyword>
<dbReference type="Gene3D" id="3.10.120.10">
    <property type="entry name" value="Cytochrome b5-like heme/steroid binding domain"/>
    <property type="match status" value="1"/>
</dbReference>
<dbReference type="GO" id="GO:0046872">
    <property type="term" value="F:metal ion binding"/>
    <property type="evidence" value="ECO:0007669"/>
    <property type="project" value="UniProtKB-UniRule"/>
</dbReference>
<dbReference type="PROSITE" id="PS00191">
    <property type="entry name" value="CYTOCHROME_B5_1"/>
    <property type="match status" value="1"/>
</dbReference>
<reference evidence="15" key="1">
    <citation type="journal article" date="2018" name="Genome Biol. Evol.">
        <title>Genomics and development of Lentinus tigrinus, a white-rot wood-decaying mushroom with dimorphic fruiting bodies.</title>
        <authorList>
            <person name="Wu B."/>
            <person name="Xu Z."/>
            <person name="Knudson A."/>
            <person name="Carlson A."/>
            <person name="Chen N."/>
            <person name="Kovaka S."/>
            <person name="LaButti K."/>
            <person name="Lipzen A."/>
            <person name="Pennachio C."/>
            <person name="Riley R."/>
            <person name="Schakwitz W."/>
            <person name="Umezawa K."/>
            <person name="Ohm R.A."/>
            <person name="Grigoriev I.V."/>
            <person name="Nagy L.G."/>
            <person name="Gibbons J."/>
            <person name="Hibbett D."/>
        </authorList>
    </citation>
    <scope>NUCLEOTIDE SEQUENCE [LARGE SCALE GENOMIC DNA]</scope>
    <source>
        <strain evidence="15">ALCF2SS1-6</strain>
    </source>
</reference>
<dbReference type="InterPro" id="IPR036400">
    <property type="entry name" value="Cyt_B5-like_heme/steroid_sf"/>
</dbReference>
<dbReference type="SMART" id="SM01117">
    <property type="entry name" value="Cyt-b5"/>
    <property type="match status" value="1"/>
</dbReference>
<dbReference type="OrthoDB" id="260519at2759"/>
<evidence type="ECO:0000256" key="12">
    <source>
        <dbReference type="ARBA" id="ARBA00038168"/>
    </source>
</evidence>
<evidence type="ECO:0000256" key="8">
    <source>
        <dbReference type="ARBA" id="ARBA00022982"/>
    </source>
</evidence>
<evidence type="ECO:0000256" key="1">
    <source>
        <dbReference type="ARBA" id="ARBA00004131"/>
    </source>
</evidence>
<keyword evidence="5 13" id="KW-0479">Metal-binding</keyword>
<keyword evidence="10" id="KW-0472">Membrane</keyword>
<dbReference type="EMBL" id="ML122250">
    <property type="protein sequence ID" value="RPD67332.1"/>
    <property type="molecule type" value="Genomic_DNA"/>
</dbReference>
<dbReference type="GO" id="GO:0020037">
    <property type="term" value="F:heme binding"/>
    <property type="evidence" value="ECO:0007669"/>
    <property type="project" value="UniProtKB-UniRule"/>
</dbReference>
<keyword evidence="8" id="KW-0249">Electron transport</keyword>
<evidence type="ECO:0000256" key="6">
    <source>
        <dbReference type="ARBA" id="ARBA00022824"/>
    </source>
</evidence>
<evidence type="ECO:0000313" key="15">
    <source>
        <dbReference type="EMBL" id="RPD67332.1"/>
    </source>
</evidence>
<evidence type="ECO:0000256" key="10">
    <source>
        <dbReference type="ARBA" id="ARBA00023136"/>
    </source>
</evidence>
<keyword evidence="6" id="KW-0256">Endoplasmic reticulum</keyword>
<gene>
    <name evidence="15" type="ORF">L227DRAFT_569480</name>
</gene>
<accession>A0A5C2STZ7</accession>
<keyword evidence="16" id="KW-1185">Reference proteome</keyword>
<dbReference type="InterPro" id="IPR001199">
    <property type="entry name" value="Cyt_B5-like_heme/steroid-bd"/>
</dbReference>
<evidence type="ECO:0000256" key="4">
    <source>
        <dbReference type="ARBA" id="ARBA00022692"/>
    </source>
</evidence>
<evidence type="ECO:0000256" key="7">
    <source>
        <dbReference type="ARBA" id="ARBA00022848"/>
    </source>
</evidence>
<evidence type="ECO:0000313" key="16">
    <source>
        <dbReference type="Proteomes" id="UP000313359"/>
    </source>
</evidence>
<evidence type="ECO:0000256" key="2">
    <source>
        <dbReference type="ARBA" id="ARBA00022448"/>
    </source>
</evidence>
<evidence type="ECO:0000256" key="5">
    <source>
        <dbReference type="ARBA" id="ARBA00022723"/>
    </source>
</evidence>
<name>A0A5C2STZ7_9APHY</name>
<dbReference type="Proteomes" id="UP000313359">
    <property type="component" value="Unassembled WGS sequence"/>
</dbReference>
<sequence length="130" mass="14431">MSKLVTFAELKEHRTKDSLYLLLHEKVYDVTKFIDEHPGGDEVILAEAARDATEAFEDVGHSDEARALLKDMLVGDFEKTDELKTKPAASYSNSAAVNTAVQQGSNAMYFVPLAMLGAYFAWRYYSSGSI</sequence>
<proteinExistence type="inferred from homology"/>
<dbReference type="PANTHER" id="PTHR19359:SF150">
    <property type="entry name" value="CYTOCHROME B5"/>
    <property type="match status" value="1"/>
</dbReference>
<dbReference type="PROSITE" id="PS50255">
    <property type="entry name" value="CYTOCHROME_B5_2"/>
    <property type="match status" value="1"/>
</dbReference>
<organism evidence="15 16">
    <name type="scientific">Lentinus tigrinus ALCF2SS1-6</name>
    <dbReference type="NCBI Taxonomy" id="1328759"/>
    <lineage>
        <taxon>Eukaryota</taxon>
        <taxon>Fungi</taxon>
        <taxon>Dikarya</taxon>
        <taxon>Basidiomycota</taxon>
        <taxon>Agaricomycotina</taxon>
        <taxon>Agaricomycetes</taxon>
        <taxon>Polyporales</taxon>
        <taxon>Polyporaceae</taxon>
        <taxon>Lentinus</taxon>
    </lineage>
</organism>
<dbReference type="Pfam" id="PF00173">
    <property type="entry name" value="Cyt-b5"/>
    <property type="match status" value="1"/>
</dbReference>
<dbReference type="GO" id="GO:0005789">
    <property type="term" value="C:endoplasmic reticulum membrane"/>
    <property type="evidence" value="ECO:0007669"/>
    <property type="project" value="UniProtKB-SubCell"/>
</dbReference>
<dbReference type="PRINTS" id="PR00363">
    <property type="entry name" value="CYTOCHROMEB5"/>
</dbReference>
<dbReference type="InterPro" id="IPR018506">
    <property type="entry name" value="Cyt_B5_heme-BS"/>
</dbReference>
<comment type="subcellular location">
    <subcellularLocation>
        <location evidence="1">Endoplasmic reticulum membrane</location>
        <topology evidence="1">Single-pass membrane protein</topology>
        <orientation evidence="1">Cytoplasmic side</orientation>
    </subcellularLocation>
    <subcellularLocation>
        <location evidence="11">Microsome membrane</location>
        <topology evidence="11">Single-pass membrane protein</topology>
        <orientation evidence="11">Cytoplasmic side</orientation>
    </subcellularLocation>
</comment>
<protein>
    <submittedName>
        <fullName evidence="15">Cytochrome b5</fullName>
    </submittedName>
</protein>
<keyword evidence="9 13" id="KW-0408">Iron</keyword>
<keyword evidence="4" id="KW-0812">Transmembrane</keyword>
<dbReference type="SUPFAM" id="SSF55856">
    <property type="entry name" value="Cytochrome b5-like heme/steroid binding domain"/>
    <property type="match status" value="1"/>
</dbReference>
<feature type="domain" description="Cytochrome b5 heme-binding" evidence="14">
    <location>
        <begin position="2"/>
        <end position="78"/>
    </location>
</feature>
<dbReference type="AlphaFoldDB" id="A0A5C2STZ7"/>
<dbReference type="STRING" id="1328759.A0A5C2STZ7"/>
<dbReference type="FunFam" id="3.10.120.10:FF:000002">
    <property type="entry name" value="Cytochrome b5 type B"/>
    <property type="match status" value="1"/>
</dbReference>
<dbReference type="PANTHER" id="PTHR19359">
    <property type="entry name" value="CYTOCHROME B5"/>
    <property type="match status" value="1"/>
</dbReference>
<keyword evidence="3 13" id="KW-0349">Heme</keyword>
<evidence type="ECO:0000256" key="9">
    <source>
        <dbReference type="ARBA" id="ARBA00023004"/>
    </source>
</evidence>
<keyword evidence="2" id="KW-0813">Transport</keyword>
<evidence type="ECO:0000256" key="11">
    <source>
        <dbReference type="ARBA" id="ARBA00037877"/>
    </source>
</evidence>
<comment type="similarity">
    <text evidence="12 13">Belongs to the cytochrome b5 family.</text>
</comment>
<evidence type="ECO:0000256" key="3">
    <source>
        <dbReference type="ARBA" id="ARBA00022617"/>
    </source>
</evidence>
<evidence type="ECO:0000256" key="13">
    <source>
        <dbReference type="RuleBase" id="RU362121"/>
    </source>
</evidence>
<evidence type="ECO:0000259" key="14">
    <source>
        <dbReference type="PROSITE" id="PS50255"/>
    </source>
</evidence>